<comment type="caution">
    <text evidence="7">The sequence shown here is derived from an EMBL/GenBank/DDBJ whole genome shotgun (WGS) entry which is preliminary data.</text>
</comment>
<keyword evidence="7" id="KW-0378">Hydrolase</keyword>
<feature type="domain" description="ATPase AAA-type core" evidence="5">
    <location>
        <begin position="419"/>
        <end position="474"/>
    </location>
</feature>
<proteinExistence type="predicted"/>
<evidence type="ECO:0000256" key="4">
    <source>
        <dbReference type="ARBA" id="ARBA00022840"/>
    </source>
</evidence>
<dbReference type="STRING" id="33114.A0A2G2WCN8"/>
<feature type="domain" description="26S proteasome regulatory subunit 7-like OB" evidence="6">
    <location>
        <begin position="325"/>
        <end position="358"/>
    </location>
</feature>
<dbReference type="EMBL" id="MLFT02000007">
    <property type="protein sequence ID" value="PHT43011.1"/>
    <property type="molecule type" value="Genomic_DNA"/>
</dbReference>
<evidence type="ECO:0000256" key="3">
    <source>
        <dbReference type="ARBA" id="ARBA00022741"/>
    </source>
</evidence>
<dbReference type="OrthoDB" id="1305564at2759"/>
<comment type="subcellular location">
    <subcellularLocation>
        <location evidence="1">Cytoplasm</location>
    </subcellularLocation>
</comment>
<dbReference type="Pfam" id="PF02992">
    <property type="entry name" value="Transposase_21"/>
    <property type="match status" value="1"/>
</dbReference>
<dbReference type="GO" id="GO:0008233">
    <property type="term" value="F:peptidase activity"/>
    <property type="evidence" value="ECO:0007669"/>
    <property type="project" value="UniProtKB-KW"/>
</dbReference>
<dbReference type="AlphaFoldDB" id="A0A2G2WCN8"/>
<evidence type="ECO:0000259" key="6">
    <source>
        <dbReference type="Pfam" id="PF21236"/>
    </source>
</evidence>
<reference evidence="8" key="2">
    <citation type="journal article" date="2017" name="J. Anim. Genet.">
        <title>Multiple reference genome sequences of hot pepper reveal the massive evolution of plant disease resistance genes by retroduplication.</title>
        <authorList>
            <person name="Kim S."/>
            <person name="Park J."/>
            <person name="Yeom S.-I."/>
            <person name="Kim Y.-M."/>
            <person name="Seo E."/>
            <person name="Kim K.-T."/>
            <person name="Kim M.-S."/>
            <person name="Lee J.M."/>
            <person name="Cheong K."/>
            <person name="Shin H.-S."/>
            <person name="Kim S.-B."/>
            <person name="Han K."/>
            <person name="Lee J."/>
            <person name="Park M."/>
            <person name="Lee H.-A."/>
            <person name="Lee H.-Y."/>
            <person name="Lee Y."/>
            <person name="Oh S."/>
            <person name="Lee J.H."/>
            <person name="Choi E."/>
            <person name="Choi E."/>
            <person name="Lee S.E."/>
            <person name="Jeon J."/>
            <person name="Kim H."/>
            <person name="Choi G."/>
            <person name="Song H."/>
            <person name="Lee J."/>
            <person name="Lee S.-C."/>
            <person name="Kwon J.-K."/>
            <person name="Lee H.-Y."/>
            <person name="Koo N."/>
            <person name="Hong Y."/>
            <person name="Kim R.W."/>
            <person name="Kang W.-H."/>
            <person name="Huh J.H."/>
            <person name="Kang B.-C."/>
            <person name="Yang T.-J."/>
            <person name="Lee Y.-H."/>
            <person name="Bennetzen J.L."/>
            <person name="Choi D."/>
        </authorList>
    </citation>
    <scope>NUCLEOTIDE SEQUENCE [LARGE SCALE GENOMIC DNA]</scope>
    <source>
        <strain evidence="8">cv. PBC81</strain>
    </source>
</reference>
<reference evidence="7 8" key="1">
    <citation type="journal article" date="2017" name="Genome Biol.">
        <title>New reference genome sequences of hot pepper reveal the massive evolution of plant disease-resistance genes by retroduplication.</title>
        <authorList>
            <person name="Kim S."/>
            <person name="Park J."/>
            <person name="Yeom S.I."/>
            <person name="Kim Y.M."/>
            <person name="Seo E."/>
            <person name="Kim K.T."/>
            <person name="Kim M.S."/>
            <person name="Lee J.M."/>
            <person name="Cheong K."/>
            <person name="Shin H.S."/>
            <person name="Kim S.B."/>
            <person name="Han K."/>
            <person name="Lee J."/>
            <person name="Park M."/>
            <person name="Lee H.A."/>
            <person name="Lee H.Y."/>
            <person name="Lee Y."/>
            <person name="Oh S."/>
            <person name="Lee J.H."/>
            <person name="Choi E."/>
            <person name="Choi E."/>
            <person name="Lee S.E."/>
            <person name="Jeon J."/>
            <person name="Kim H."/>
            <person name="Choi G."/>
            <person name="Song H."/>
            <person name="Lee J."/>
            <person name="Lee S.C."/>
            <person name="Kwon J.K."/>
            <person name="Lee H.Y."/>
            <person name="Koo N."/>
            <person name="Hong Y."/>
            <person name="Kim R.W."/>
            <person name="Kang W.H."/>
            <person name="Huh J.H."/>
            <person name="Kang B.C."/>
            <person name="Yang T.J."/>
            <person name="Lee Y.H."/>
            <person name="Bennetzen J.L."/>
            <person name="Choi D."/>
        </authorList>
    </citation>
    <scope>NUCLEOTIDE SEQUENCE [LARGE SCALE GENOMIC DNA]</scope>
    <source>
        <strain evidence="8">cv. PBC81</strain>
    </source>
</reference>
<dbReference type="Proteomes" id="UP000224567">
    <property type="component" value="Unassembled WGS sequence"/>
</dbReference>
<evidence type="ECO:0000313" key="7">
    <source>
        <dbReference type="EMBL" id="PHT43011.1"/>
    </source>
</evidence>
<name>A0A2G2WCN8_CAPBA</name>
<keyword evidence="4" id="KW-0067">ATP-binding</keyword>
<dbReference type="Gene3D" id="3.40.50.300">
    <property type="entry name" value="P-loop containing nucleotide triphosphate hydrolases"/>
    <property type="match status" value="1"/>
</dbReference>
<evidence type="ECO:0000256" key="2">
    <source>
        <dbReference type="ARBA" id="ARBA00022490"/>
    </source>
</evidence>
<keyword evidence="3" id="KW-0547">Nucleotide-binding</keyword>
<evidence type="ECO:0000259" key="5">
    <source>
        <dbReference type="Pfam" id="PF00004"/>
    </source>
</evidence>
<dbReference type="GO" id="GO:0005524">
    <property type="term" value="F:ATP binding"/>
    <property type="evidence" value="ECO:0007669"/>
    <property type="project" value="UniProtKB-KW"/>
</dbReference>
<dbReference type="InterPro" id="IPR050221">
    <property type="entry name" value="26S_Proteasome_ATPase"/>
</dbReference>
<protein>
    <submittedName>
        <fullName evidence="7">26S protease regulatory subunit 7</fullName>
    </submittedName>
</protein>
<dbReference type="InterPro" id="IPR003959">
    <property type="entry name" value="ATPase_AAA_core"/>
</dbReference>
<accession>A0A2G2WCN8</accession>
<dbReference type="GO" id="GO:0005737">
    <property type="term" value="C:cytoplasm"/>
    <property type="evidence" value="ECO:0007669"/>
    <property type="project" value="UniProtKB-SubCell"/>
</dbReference>
<dbReference type="PANTHER" id="PTHR23073">
    <property type="entry name" value="26S PROTEASOME REGULATORY SUBUNIT"/>
    <property type="match status" value="1"/>
</dbReference>
<dbReference type="Pfam" id="PF21236">
    <property type="entry name" value="OB_PRS7"/>
    <property type="match status" value="1"/>
</dbReference>
<dbReference type="SUPFAM" id="SSF52540">
    <property type="entry name" value="P-loop containing nucleoside triphosphate hydrolases"/>
    <property type="match status" value="1"/>
</dbReference>
<dbReference type="InterPro" id="IPR004242">
    <property type="entry name" value="Transposase_21"/>
</dbReference>
<evidence type="ECO:0000256" key="1">
    <source>
        <dbReference type="ARBA" id="ARBA00004496"/>
    </source>
</evidence>
<keyword evidence="7" id="KW-0645">Protease</keyword>
<dbReference type="Pfam" id="PF00004">
    <property type="entry name" value="AAA"/>
    <property type="match status" value="1"/>
</dbReference>
<gene>
    <name evidence="7" type="ORF">CQW23_17036</name>
</gene>
<keyword evidence="2" id="KW-0963">Cytoplasm</keyword>
<dbReference type="InterPro" id="IPR027417">
    <property type="entry name" value="P-loop_NTPase"/>
</dbReference>
<dbReference type="InterPro" id="IPR048723">
    <property type="entry name" value="OB_PRS7"/>
</dbReference>
<organism evidence="7 8">
    <name type="scientific">Capsicum baccatum</name>
    <name type="common">Peruvian pepper</name>
    <dbReference type="NCBI Taxonomy" id="33114"/>
    <lineage>
        <taxon>Eukaryota</taxon>
        <taxon>Viridiplantae</taxon>
        <taxon>Streptophyta</taxon>
        <taxon>Embryophyta</taxon>
        <taxon>Tracheophyta</taxon>
        <taxon>Spermatophyta</taxon>
        <taxon>Magnoliopsida</taxon>
        <taxon>eudicotyledons</taxon>
        <taxon>Gunneridae</taxon>
        <taxon>Pentapetalae</taxon>
        <taxon>asterids</taxon>
        <taxon>lamiids</taxon>
        <taxon>Solanales</taxon>
        <taxon>Solanaceae</taxon>
        <taxon>Solanoideae</taxon>
        <taxon>Capsiceae</taxon>
        <taxon>Capsicum</taxon>
    </lineage>
</organism>
<sequence length="520" mass="59591">MRDNNKAIYSNDENKVHDKDDGIHSMLEEVAEGLFANYSEENGNNVCSNMSEKEATTFDKLSKEVERELYPGCKKFLKLSFLVKFLYLQDPLMMMSLLILGPQVPGKDIDIYLHPLVDELKELWSNGVETFDTSTEKSFKMHAAVLWTISDFPAYEDYIIDKCLTFCSMYLDDTDTRFNRKYRNDDGSSNNDKLILDIFSKNVRPYKDGDYDAIPKKDFNMAQWYVLNNCEEAEPFLEKHKEKLLKQDVVDIEEKHREQFYLWFRRKDEPHYGDKFDFVEETDYGEEEDNSNQMFKCQVDEGIKKSDIGLAALSQWDLVSDKQIMQEEQPLQVARCTEIVNPNTEDGKYVINVNQIAKVFELLILHPKTYIKLGINPPKGVLCYGPPDFLFPLWLVDKFGCAPFLSQFVKLGIDPPKDVLCYGPPGTGKTLLARVVANHTDACFNRVIGSELVQKYVVKGARMVCELFQLTKKTTIQATGVASSLVETIQGLGLKLQTLNLSATKMKKISVNEWLLGSEI</sequence>
<keyword evidence="8" id="KW-1185">Reference proteome</keyword>
<dbReference type="GO" id="GO:0006508">
    <property type="term" value="P:proteolysis"/>
    <property type="evidence" value="ECO:0007669"/>
    <property type="project" value="UniProtKB-KW"/>
</dbReference>
<evidence type="ECO:0000313" key="8">
    <source>
        <dbReference type="Proteomes" id="UP000224567"/>
    </source>
</evidence>
<dbReference type="GO" id="GO:0016887">
    <property type="term" value="F:ATP hydrolysis activity"/>
    <property type="evidence" value="ECO:0007669"/>
    <property type="project" value="InterPro"/>
</dbReference>